<dbReference type="PANTHER" id="PTHR46768:SF1">
    <property type="entry name" value="TWO PORE CHANNEL PROTEIN 2"/>
    <property type="match status" value="1"/>
</dbReference>
<evidence type="ECO:0000313" key="2">
    <source>
        <dbReference type="EMBL" id="CAF4257851.1"/>
    </source>
</evidence>
<dbReference type="GO" id="GO:0022832">
    <property type="term" value="F:voltage-gated channel activity"/>
    <property type="evidence" value="ECO:0007669"/>
    <property type="project" value="InterPro"/>
</dbReference>
<dbReference type="GO" id="GO:0075509">
    <property type="term" value="P:endocytosis involved in viral entry into host cell"/>
    <property type="evidence" value="ECO:0007669"/>
    <property type="project" value="TreeGrafter"/>
</dbReference>
<dbReference type="GO" id="GO:0019722">
    <property type="term" value="P:calcium-mediated signaling"/>
    <property type="evidence" value="ECO:0007669"/>
    <property type="project" value="TreeGrafter"/>
</dbReference>
<dbReference type="PANTHER" id="PTHR46768">
    <property type="entry name" value="TWO PORE CALCIUM CHANNEL PROTEIN 2"/>
    <property type="match status" value="1"/>
</dbReference>
<dbReference type="Proteomes" id="UP000663881">
    <property type="component" value="Unassembled WGS sequence"/>
</dbReference>
<name>A0A820F2Z8_9BILA</name>
<accession>A0A820F2Z8</accession>
<evidence type="ECO:0000313" key="3">
    <source>
        <dbReference type="Proteomes" id="UP000663881"/>
    </source>
</evidence>
<sequence length="117" mass="13633">STVVVLYDVMLVNNWGVFLTALREFSTRWSQLYLVSWWFMSNVYILALVLGFIVELFSLNVARFEESGFTQGQDGVAKTYFVKTLFHLFKRSLKEPSDDEINGALMKYKQLYDNGHE</sequence>
<dbReference type="GO" id="GO:0015280">
    <property type="term" value="F:ligand-gated sodium channel activity"/>
    <property type="evidence" value="ECO:0007669"/>
    <property type="project" value="TreeGrafter"/>
</dbReference>
<evidence type="ECO:0000256" key="1">
    <source>
        <dbReference type="SAM" id="Phobius"/>
    </source>
</evidence>
<dbReference type="AlphaFoldDB" id="A0A820F2Z8"/>
<keyword evidence="1" id="KW-1133">Transmembrane helix</keyword>
<dbReference type="GO" id="GO:0005765">
    <property type="term" value="C:lysosomal membrane"/>
    <property type="evidence" value="ECO:0007669"/>
    <property type="project" value="InterPro"/>
</dbReference>
<gene>
    <name evidence="2" type="ORF">OKA104_LOCUS43960</name>
</gene>
<dbReference type="InterPro" id="IPR028798">
    <property type="entry name" value="TPC2"/>
</dbReference>
<feature type="transmembrane region" description="Helical" evidence="1">
    <location>
        <begin position="35"/>
        <end position="57"/>
    </location>
</feature>
<organism evidence="2 3">
    <name type="scientific">Adineta steineri</name>
    <dbReference type="NCBI Taxonomy" id="433720"/>
    <lineage>
        <taxon>Eukaryota</taxon>
        <taxon>Metazoa</taxon>
        <taxon>Spiralia</taxon>
        <taxon>Gnathifera</taxon>
        <taxon>Rotifera</taxon>
        <taxon>Eurotatoria</taxon>
        <taxon>Bdelloidea</taxon>
        <taxon>Adinetida</taxon>
        <taxon>Adinetidae</taxon>
        <taxon>Adineta</taxon>
    </lineage>
</organism>
<comment type="caution">
    <text evidence="2">The sequence shown here is derived from an EMBL/GenBank/DDBJ whole genome shotgun (WGS) entry which is preliminary data.</text>
</comment>
<feature type="non-terminal residue" evidence="2">
    <location>
        <position position="1"/>
    </location>
</feature>
<protein>
    <submittedName>
        <fullName evidence="2">Uncharacterized protein</fullName>
    </submittedName>
</protein>
<keyword evidence="1" id="KW-0812">Transmembrane</keyword>
<reference evidence="2" key="1">
    <citation type="submission" date="2021-02" db="EMBL/GenBank/DDBJ databases">
        <authorList>
            <person name="Nowell W R."/>
        </authorList>
    </citation>
    <scope>NUCLEOTIDE SEQUENCE</scope>
</reference>
<proteinExistence type="predicted"/>
<dbReference type="GO" id="GO:0097682">
    <property type="term" value="F:intracellularly phosphatidylinositol-3,5-bisphosphate-gated monatomic cation channel activity"/>
    <property type="evidence" value="ECO:0007669"/>
    <property type="project" value="TreeGrafter"/>
</dbReference>
<keyword evidence="1" id="KW-0472">Membrane</keyword>
<dbReference type="EMBL" id="CAJOAY010012876">
    <property type="protein sequence ID" value="CAF4257851.1"/>
    <property type="molecule type" value="Genomic_DNA"/>
</dbReference>